<dbReference type="Gene3D" id="3.60.15.10">
    <property type="entry name" value="Ribonuclease Z/Hydroxyacylglutathione hydrolase-like"/>
    <property type="match status" value="1"/>
</dbReference>
<evidence type="ECO:0000256" key="4">
    <source>
        <dbReference type="ARBA" id="ARBA00022833"/>
    </source>
</evidence>
<dbReference type="CDD" id="cd06262">
    <property type="entry name" value="metallo-hydrolase-like_MBL-fold"/>
    <property type="match status" value="1"/>
</dbReference>
<comment type="cofactor">
    <cofactor evidence="1">
        <name>Zn(2+)</name>
        <dbReference type="ChEBI" id="CHEBI:29105"/>
    </cofactor>
</comment>
<dbReference type="AlphaFoldDB" id="A0A7R7HXN5"/>
<dbReference type="InterPro" id="IPR001279">
    <property type="entry name" value="Metallo-B-lactamas"/>
</dbReference>
<dbReference type="KEGG" id="atl:Athai_27720"/>
<evidence type="ECO:0000259" key="5">
    <source>
        <dbReference type="SMART" id="SM00849"/>
    </source>
</evidence>
<dbReference type="RefSeq" id="WP_203961835.1">
    <property type="nucleotide sequence ID" value="NZ_AP023355.1"/>
</dbReference>
<dbReference type="InterPro" id="IPR036866">
    <property type="entry name" value="RibonucZ/Hydroxyglut_hydro"/>
</dbReference>
<protein>
    <submittedName>
        <fullName evidence="6">Hydrolase</fullName>
    </submittedName>
</protein>
<reference evidence="6 7" key="1">
    <citation type="submission" date="2020-08" db="EMBL/GenBank/DDBJ databases">
        <title>Whole genome shotgun sequence of Actinocatenispora thailandica NBRC 105041.</title>
        <authorList>
            <person name="Komaki H."/>
            <person name="Tamura T."/>
        </authorList>
    </citation>
    <scope>NUCLEOTIDE SEQUENCE [LARGE SCALE GENOMIC DNA]</scope>
    <source>
        <strain evidence="6 7">NBRC 105041</strain>
    </source>
</reference>
<dbReference type="GO" id="GO:0016787">
    <property type="term" value="F:hydrolase activity"/>
    <property type="evidence" value="ECO:0007669"/>
    <property type="project" value="UniProtKB-KW"/>
</dbReference>
<keyword evidence="3 6" id="KW-0378">Hydrolase</keyword>
<sequence>MFVAGFPSAAFGTNCYVLAPAVGEQCVIVDPGYQVADELAEVVAEFRLRPVAVLLTHGHLDHTFSVVPVCKANDVTAYVHPADRAMLADPTVGLSPELVAALHQLPDGMVDTEPADVAELTDGATLSLAGLTLAVDHAPGHTEGSVMFRLPGGVRRVGAQLPPEQAELAEASEVCLTGDVLFAGSVGRVDMPGGSAAAMADSLRRRVLPLADTVAVLPGHGPHTTIGRERRTNPYLLDPGVLAAT</sequence>
<dbReference type="EMBL" id="AP023355">
    <property type="protein sequence ID" value="BCJ35269.1"/>
    <property type="molecule type" value="Genomic_DNA"/>
</dbReference>
<dbReference type="SUPFAM" id="SSF56281">
    <property type="entry name" value="Metallo-hydrolase/oxidoreductase"/>
    <property type="match status" value="1"/>
</dbReference>
<dbReference type="Proteomes" id="UP000611640">
    <property type="component" value="Chromosome"/>
</dbReference>
<gene>
    <name evidence="6" type="ORF">Athai_27720</name>
</gene>
<organism evidence="6 7">
    <name type="scientific">Actinocatenispora thailandica</name>
    <dbReference type="NCBI Taxonomy" id="227318"/>
    <lineage>
        <taxon>Bacteria</taxon>
        <taxon>Bacillati</taxon>
        <taxon>Actinomycetota</taxon>
        <taxon>Actinomycetes</taxon>
        <taxon>Micromonosporales</taxon>
        <taxon>Micromonosporaceae</taxon>
        <taxon>Actinocatenispora</taxon>
    </lineage>
</organism>
<keyword evidence="7" id="KW-1185">Reference proteome</keyword>
<dbReference type="PANTHER" id="PTHR46233:SF3">
    <property type="entry name" value="HYDROXYACYLGLUTATHIONE HYDROLASE GLOC"/>
    <property type="match status" value="1"/>
</dbReference>
<dbReference type="SMART" id="SM00849">
    <property type="entry name" value="Lactamase_B"/>
    <property type="match status" value="1"/>
</dbReference>
<keyword evidence="2" id="KW-0479">Metal-binding</keyword>
<dbReference type="Pfam" id="PF00753">
    <property type="entry name" value="Lactamase_B"/>
    <property type="match status" value="1"/>
</dbReference>
<proteinExistence type="predicted"/>
<evidence type="ECO:0000313" key="6">
    <source>
        <dbReference type="EMBL" id="BCJ35269.1"/>
    </source>
</evidence>
<evidence type="ECO:0000256" key="1">
    <source>
        <dbReference type="ARBA" id="ARBA00001947"/>
    </source>
</evidence>
<feature type="domain" description="Metallo-beta-lactamase" evidence="5">
    <location>
        <begin position="12"/>
        <end position="220"/>
    </location>
</feature>
<name>A0A7R7HXN5_9ACTN</name>
<evidence type="ECO:0000256" key="2">
    <source>
        <dbReference type="ARBA" id="ARBA00022723"/>
    </source>
</evidence>
<keyword evidence="4" id="KW-0862">Zinc</keyword>
<evidence type="ECO:0000256" key="3">
    <source>
        <dbReference type="ARBA" id="ARBA00022801"/>
    </source>
</evidence>
<dbReference type="PANTHER" id="PTHR46233">
    <property type="entry name" value="HYDROXYACYLGLUTATHIONE HYDROLASE GLOC"/>
    <property type="match status" value="1"/>
</dbReference>
<evidence type="ECO:0000313" key="7">
    <source>
        <dbReference type="Proteomes" id="UP000611640"/>
    </source>
</evidence>
<dbReference type="InterPro" id="IPR051453">
    <property type="entry name" value="MBL_Glyoxalase_II"/>
</dbReference>
<accession>A0A7R7HXN5</accession>
<dbReference type="GO" id="GO:0046872">
    <property type="term" value="F:metal ion binding"/>
    <property type="evidence" value="ECO:0007669"/>
    <property type="project" value="UniProtKB-KW"/>
</dbReference>